<dbReference type="RefSeq" id="WP_157899669.1">
    <property type="nucleotide sequence ID" value="NZ_CP015136.1"/>
</dbReference>
<reference evidence="1 2" key="1">
    <citation type="journal article" date="2016" name="Genome Announc.">
        <title>First Complete Genome Sequence of a Subdivision 6 Acidobacterium Strain.</title>
        <authorList>
            <person name="Huang S."/>
            <person name="Vieira S."/>
            <person name="Bunk B."/>
            <person name="Riedel T."/>
            <person name="Sproer C."/>
            <person name="Overmann J."/>
        </authorList>
    </citation>
    <scope>NUCLEOTIDE SEQUENCE [LARGE SCALE GENOMIC DNA]</scope>
    <source>
        <strain evidence="2">DSM 100886 HEG_-6_39</strain>
    </source>
</reference>
<proteinExistence type="predicted"/>
<name>A0A143PTG2_LUTPR</name>
<reference evidence="2" key="2">
    <citation type="submission" date="2016-04" db="EMBL/GenBank/DDBJ databases">
        <title>First Complete Genome Sequence of a Subdivision 6 Acidobacterium.</title>
        <authorList>
            <person name="Huang S."/>
            <person name="Vieira S."/>
            <person name="Bunk B."/>
            <person name="Riedel T."/>
            <person name="Sproeer C."/>
            <person name="Overmann J."/>
        </authorList>
    </citation>
    <scope>NUCLEOTIDE SEQUENCE [LARGE SCALE GENOMIC DNA]</scope>
    <source>
        <strain evidence="2">DSM 100886 HEG_-6_39</strain>
    </source>
</reference>
<accession>A0A143PTG2</accession>
<evidence type="ECO:0000313" key="1">
    <source>
        <dbReference type="EMBL" id="AMY11872.1"/>
    </source>
</evidence>
<sequence>MINAQSLAVQHGLEGRPLPVDYALQTEVDALRASLDSMHVAVADIIACRTEG</sequence>
<dbReference type="EMBL" id="CP015136">
    <property type="protein sequence ID" value="AMY11872.1"/>
    <property type="molecule type" value="Genomic_DNA"/>
</dbReference>
<gene>
    <name evidence="1" type="ORF">LuPra_05139</name>
</gene>
<evidence type="ECO:0000313" key="2">
    <source>
        <dbReference type="Proteomes" id="UP000076079"/>
    </source>
</evidence>
<dbReference type="KEGG" id="abac:LuPra_05139"/>
<organism evidence="1 2">
    <name type="scientific">Luteitalea pratensis</name>
    <dbReference type="NCBI Taxonomy" id="1855912"/>
    <lineage>
        <taxon>Bacteria</taxon>
        <taxon>Pseudomonadati</taxon>
        <taxon>Acidobacteriota</taxon>
        <taxon>Vicinamibacteria</taxon>
        <taxon>Vicinamibacterales</taxon>
        <taxon>Vicinamibacteraceae</taxon>
        <taxon>Luteitalea</taxon>
    </lineage>
</organism>
<dbReference type="STRING" id="1855912.LuPra_05139"/>
<dbReference type="AlphaFoldDB" id="A0A143PTG2"/>
<keyword evidence="2" id="KW-1185">Reference proteome</keyword>
<protein>
    <submittedName>
        <fullName evidence="1">Uncharacterized protein</fullName>
    </submittedName>
</protein>
<dbReference type="Proteomes" id="UP000076079">
    <property type="component" value="Chromosome"/>
</dbReference>